<evidence type="ECO:0000259" key="3">
    <source>
        <dbReference type="Pfam" id="PF17919"/>
    </source>
</evidence>
<dbReference type="SUPFAM" id="SSF53098">
    <property type="entry name" value="Ribonuclease H-like"/>
    <property type="match status" value="1"/>
</dbReference>
<dbReference type="InterPro" id="IPR036397">
    <property type="entry name" value="RNaseH_sf"/>
</dbReference>
<name>A0A7I8KHP0_SPIIN</name>
<feature type="domain" description="Tf2-1-like SH3-like" evidence="4">
    <location>
        <begin position="666"/>
        <end position="712"/>
    </location>
</feature>
<dbReference type="InterPro" id="IPR050951">
    <property type="entry name" value="Retrovirus_Pol_polyprotein"/>
</dbReference>
<dbReference type="Gene3D" id="3.30.70.270">
    <property type="match status" value="1"/>
</dbReference>
<dbReference type="GO" id="GO:0003676">
    <property type="term" value="F:nucleic acid binding"/>
    <property type="evidence" value="ECO:0007669"/>
    <property type="project" value="InterPro"/>
</dbReference>
<feature type="compositionally biased region" description="Polar residues" evidence="2">
    <location>
        <begin position="43"/>
        <end position="57"/>
    </location>
</feature>
<dbReference type="InterPro" id="IPR012337">
    <property type="entry name" value="RNaseH-like_sf"/>
</dbReference>
<gene>
    <name evidence="5" type="ORF">SI8410_06007994</name>
</gene>
<dbReference type="Gene3D" id="3.30.420.10">
    <property type="entry name" value="Ribonuclease H-like superfamily/Ribonuclease H"/>
    <property type="match status" value="1"/>
</dbReference>
<feature type="domain" description="Reverse transcriptase/retrotransposon-derived protein RNase H-like" evidence="3">
    <location>
        <begin position="419"/>
        <end position="469"/>
    </location>
</feature>
<evidence type="ECO:0000256" key="1">
    <source>
        <dbReference type="ARBA" id="ARBA00023268"/>
    </source>
</evidence>
<dbReference type="InterPro" id="IPR043502">
    <property type="entry name" value="DNA/RNA_pol_sf"/>
</dbReference>
<evidence type="ECO:0000313" key="6">
    <source>
        <dbReference type="Proteomes" id="UP000663760"/>
    </source>
</evidence>
<dbReference type="Proteomes" id="UP000663760">
    <property type="component" value="Chromosome 6"/>
</dbReference>
<dbReference type="InterPro" id="IPR056924">
    <property type="entry name" value="SH3_Tf2-1"/>
</dbReference>
<proteinExistence type="predicted"/>
<dbReference type="Gene3D" id="3.10.10.10">
    <property type="entry name" value="HIV Type 1 Reverse Transcriptase, subunit A, domain 1"/>
    <property type="match status" value="1"/>
</dbReference>
<dbReference type="InterPro" id="IPR043128">
    <property type="entry name" value="Rev_trsase/Diguanyl_cyclase"/>
</dbReference>
<dbReference type="GO" id="GO:0003824">
    <property type="term" value="F:catalytic activity"/>
    <property type="evidence" value="ECO:0007669"/>
    <property type="project" value="UniProtKB-KW"/>
</dbReference>
<dbReference type="SUPFAM" id="SSF56672">
    <property type="entry name" value="DNA/RNA polymerases"/>
    <property type="match status" value="1"/>
</dbReference>
<dbReference type="EMBL" id="LR746269">
    <property type="protein sequence ID" value="CAA7397329.1"/>
    <property type="molecule type" value="Genomic_DNA"/>
</dbReference>
<dbReference type="PANTHER" id="PTHR37984">
    <property type="entry name" value="PROTEIN CBG26694"/>
    <property type="match status" value="1"/>
</dbReference>
<evidence type="ECO:0000313" key="5">
    <source>
        <dbReference type="EMBL" id="CAA7397329.1"/>
    </source>
</evidence>
<keyword evidence="6" id="KW-1185">Reference proteome</keyword>
<reference evidence="5" key="1">
    <citation type="submission" date="2020-02" db="EMBL/GenBank/DDBJ databases">
        <authorList>
            <person name="Scholz U."/>
            <person name="Mascher M."/>
            <person name="Fiebig A."/>
        </authorList>
    </citation>
    <scope>NUCLEOTIDE SEQUENCE</scope>
</reference>
<organism evidence="5 6">
    <name type="scientific">Spirodela intermedia</name>
    <name type="common">Intermediate duckweed</name>
    <dbReference type="NCBI Taxonomy" id="51605"/>
    <lineage>
        <taxon>Eukaryota</taxon>
        <taxon>Viridiplantae</taxon>
        <taxon>Streptophyta</taxon>
        <taxon>Embryophyta</taxon>
        <taxon>Tracheophyta</taxon>
        <taxon>Spermatophyta</taxon>
        <taxon>Magnoliopsida</taxon>
        <taxon>Liliopsida</taxon>
        <taxon>Araceae</taxon>
        <taxon>Lemnoideae</taxon>
        <taxon>Spirodela</taxon>
    </lineage>
</organism>
<dbReference type="Pfam" id="PF24626">
    <property type="entry name" value="SH3_Tf2-1"/>
    <property type="match status" value="1"/>
</dbReference>
<dbReference type="AlphaFoldDB" id="A0A7I8KHP0"/>
<dbReference type="Pfam" id="PF17919">
    <property type="entry name" value="RT_RNaseH_2"/>
    <property type="match status" value="1"/>
</dbReference>
<dbReference type="InterPro" id="IPR041577">
    <property type="entry name" value="RT_RNaseH_2"/>
</dbReference>
<accession>A0A7I8KHP0</accession>
<protein>
    <submittedName>
        <fullName evidence="5">Uncharacterized protein</fullName>
    </submittedName>
</protein>
<dbReference type="PANTHER" id="PTHR37984:SF5">
    <property type="entry name" value="PROTEIN NYNRIN-LIKE"/>
    <property type="match status" value="1"/>
</dbReference>
<feature type="region of interest" description="Disordered" evidence="2">
    <location>
        <begin position="39"/>
        <end position="77"/>
    </location>
</feature>
<dbReference type="OrthoDB" id="2013610at2759"/>
<dbReference type="FunFam" id="3.30.70.270:FF:000020">
    <property type="entry name" value="Transposon Tf2-6 polyprotein-like Protein"/>
    <property type="match status" value="1"/>
</dbReference>
<dbReference type="CDD" id="cd01647">
    <property type="entry name" value="RT_LTR"/>
    <property type="match status" value="1"/>
</dbReference>
<keyword evidence="1" id="KW-0511">Multifunctional enzyme</keyword>
<evidence type="ECO:0000259" key="4">
    <source>
        <dbReference type="Pfam" id="PF24626"/>
    </source>
</evidence>
<sequence length="769" mass="89229">MESLEVDLEALKEDSGSIKEILQQLTQELATLMTHLPHEPPLEQSQRQPKPHSLQNSEQREGNYKPNRRTDVPNFTRDNLDGRNKGFCFYCNDKFGPGRRCRRDLNILIVHGEEKSQEDFQEEDWAPLELCSQEEDTLFTTHVSLNSVMRLTQHGTMELREELSLPVNEFHSYGIVIGNGHTLKTLGWIHSHYGQLIMKFMLNNTIYTICGDASLNKTRISFKAAKRELKRSHICAPINLQPYRYTQFQKDETKQLVHELCTTCIIQPSKSLFASPVLLVKKRMAAVSNRFPIPIVNELLKELHEMSVFSKLDLKSDIQKTAFKTHEDHYELKVMPFGKFVLVFFDDILIYSKTHKEHDEHLDNVFLILATNTLYPTPKHLKALRGFLGLTGYYRRFVKYYATLSWPLNRLLKKNSFHWDFDAQDALHKLKVAMTSTPVLALPNFSQKFVVEIDASRHGIGEIHTKYHKWVTKLMGFNFQIQYKARRMQLQMHYLEHHNCVRQWWQPLENDSRLSKIKIVLIEGSTFFPHYSIQQGSLLYKDLSMDFKEGLPKSKGYDSIHVIVDRLSKFGHFIPLRHLFIAKDIAQIFAKKIIKLHGIPRSIVTDRGTMTPFKAVYGRDPPTLTRYGSLISSIDAVDTYLKERDDTLQLLKENLLAAQSKMKAQVDKHRRDIDPRFFGPYPIQERISQVTYKLELPSSITIHQVFHISQLRILTDALKWNVTPQDILAIRNSSFAIEVLDKVKLMGGSIDKAPCIYVRRKKAQSLISQ</sequence>
<feature type="compositionally biased region" description="Basic and acidic residues" evidence="2">
    <location>
        <begin position="58"/>
        <end position="71"/>
    </location>
</feature>
<evidence type="ECO:0000256" key="2">
    <source>
        <dbReference type="SAM" id="MobiDB-lite"/>
    </source>
</evidence>